<gene>
    <name evidence="1" type="ORF">GCM10025866_24540</name>
</gene>
<protein>
    <recommendedName>
        <fullName evidence="3">Alpha/beta hydrolase</fullName>
    </recommendedName>
</protein>
<evidence type="ECO:0000313" key="1">
    <source>
        <dbReference type="EMBL" id="BDZ46545.1"/>
    </source>
</evidence>
<dbReference type="RefSeq" id="WP_286276591.1">
    <property type="nucleotide sequence ID" value="NZ_AP027731.1"/>
</dbReference>
<reference evidence="2" key="1">
    <citation type="journal article" date="2019" name="Int. J. Syst. Evol. Microbiol.">
        <title>The Global Catalogue of Microorganisms (GCM) 10K type strain sequencing project: providing services to taxonomists for standard genome sequencing and annotation.</title>
        <authorList>
            <consortium name="The Broad Institute Genomics Platform"/>
            <consortium name="The Broad Institute Genome Sequencing Center for Infectious Disease"/>
            <person name="Wu L."/>
            <person name="Ma J."/>
        </authorList>
    </citation>
    <scope>NUCLEOTIDE SEQUENCE [LARGE SCALE GENOMIC DNA]</scope>
    <source>
        <strain evidence="2">NBRC 108725</strain>
    </source>
</reference>
<sequence length="170" mass="18099">MGPYVPQLLFPTFAAIRRGAQSEPIEWAAPETIEGLSPTQVAEWVAARVEPALTSADPRSTIVIGKSLGSYAAFATARLMMPAIWVTPLLTERVVLEALEQSAAPFLLVGGTDDPLWNGETARSLTPHVLEIPGGDHGLFVPGPLALSAMNMAELARASEGFLDDVVWPP</sequence>
<dbReference type="SUPFAM" id="SSF53474">
    <property type="entry name" value="alpha/beta-Hydrolases"/>
    <property type="match status" value="1"/>
</dbReference>
<keyword evidence="2" id="KW-1185">Reference proteome</keyword>
<dbReference type="Proteomes" id="UP001321498">
    <property type="component" value="Chromosome"/>
</dbReference>
<accession>A0ABM8GE15</accession>
<organism evidence="1 2">
    <name type="scientific">Naasia aerilata</name>
    <dbReference type="NCBI Taxonomy" id="1162966"/>
    <lineage>
        <taxon>Bacteria</taxon>
        <taxon>Bacillati</taxon>
        <taxon>Actinomycetota</taxon>
        <taxon>Actinomycetes</taxon>
        <taxon>Micrococcales</taxon>
        <taxon>Microbacteriaceae</taxon>
        <taxon>Naasia</taxon>
    </lineage>
</organism>
<name>A0ABM8GE15_9MICO</name>
<evidence type="ECO:0000313" key="2">
    <source>
        <dbReference type="Proteomes" id="UP001321498"/>
    </source>
</evidence>
<dbReference type="InterPro" id="IPR029058">
    <property type="entry name" value="AB_hydrolase_fold"/>
</dbReference>
<evidence type="ECO:0008006" key="3">
    <source>
        <dbReference type="Google" id="ProtNLM"/>
    </source>
</evidence>
<dbReference type="EMBL" id="AP027731">
    <property type="protein sequence ID" value="BDZ46545.1"/>
    <property type="molecule type" value="Genomic_DNA"/>
</dbReference>
<proteinExistence type="predicted"/>
<dbReference type="Gene3D" id="3.40.50.1820">
    <property type="entry name" value="alpha/beta hydrolase"/>
    <property type="match status" value="1"/>
</dbReference>